<feature type="chain" id="PRO_5034452484" evidence="2">
    <location>
        <begin position="22"/>
        <end position="212"/>
    </location>
</feature>
<organism evidence="3 4">
    <name type="scientific">Rhodovulum kholense</name>
    <dbReference type="NCBI Taxonomy" id="453584"/>
    <lineage>
        <taxon>Bacteria</taxon>
        <taxon>Pseudomonadati</taxon>
        <taxon>Pseudomonadota</taxon>
        <taxon>Alphaproteobacteria</taxon>
        <taxon>Rhodobacterales</taxon>
        <taxon>Paracoccaceae</taxon>
        <taxon>Rhodovulum</taxon>
    </lineage>
</organism>
<evidence type="ECO:0000256" key="2">
    <source>
        <dbReference type="SAM" id="SignalP"/>
    </source>
</evidence>
<reference evidence="3 4" key="1">
    <citation type="submission" date="2018-04" db="EMBL/GenBank/DDBJ databases">
        <title>Genomic Encyclopedia of Archaeal and Bacterial Type Strains, Phase II (KMG-II): from individual species to whole genera.</title>
        <authorList>
            <person name="Goeker M."/>
        </authorList>
    </citation>
    <scope>NUCLEOTIDE SEQUENCE [LARGE SCALE GENOMIC DNA]</scope>
    <source>
        <strain evidence="3 4">DSM 19783</strain>
    </source>
</reference>
<keyword evidence="4" id="KW-1185">Reference proteome</keyword>
<evidence type="ECO:0000313" key="3">
    <source>
        <dbReference type="EMBL" id="PTW50116.1"/>
    </source>
</evidence>
<proteinExistence type="predicted"/>
<name>A0A8E2VLD5_9RHOB</name>
<gene>
    <name evidence="3" type="ORF">C8N38_10572</name>
</gene>
<keyword evidence="1" id="KW-0812">Transmembrane</keyword>
<dbReference type="InterPro" id="IPR022472">
    <property type="entry name" value="VPLPA-CTERM"/>
</dbReference>
<evidence type="ECO:0000313" key="4">
    <source>
        <dbReference type="Proteomes" id="UP000244037"/>
    </source>
</evidence>
<dbReference type="NCBIfam" id="TIGR03370">
    <property type="entry name" value="VPLPA-CTERM"/>
    <property type="match status" value="1"/>
</dbReference>
<dbReference type="Proteomes" id="UP000244037">
    <property type="component" value="Unassembled WGS sequence"/>
</dbReference>
<comment type="caution">
    <text evidence="3">The sequence shown here is derived from an EMBL/GenBank/DDBJ whole genome shotgun (WGS) entry which is preliminary data.</text>
</comment>
<keyword evidence="1" id="KW-1133">Transmembrane helix</keyword>
<dbReference type="EMBL" id="QAYC01000005">
    <property type="protein sequence ID" value="PTW50116.1"/>
    <property type="molecule type" value="Genomic_DNA"/>
</dbReference>
<keyword evidence="1" id="KW-0472">Membrane</keyword>
<dbReference type="AlphaFoldDB" id="A0A8E2VLD5"/>
<keyword evidence="2" id="KW-0732">Signal</keyword>
<accession>A0A8E2VLD5</accession>
<feature type="signal peptide" evidence="2">
    <location>
        <begin position="1"/>
        <end position="21"/>
    </location>
</feature>
<feature type="transmembrane region" description="Helical" evidence="1">
    <location>
        <begin position="186"/>
        <end position="206"/>
    </location>
</feature>
<protein>
    <submittedName>
        <fullName evidence="3">Putative secreted protein</fullName>
    </submittedName>
</protein>
<sequence length="212" mass="21868">MFKSTFAAAAAFVLGAGAASAATFDFTTLSLDSNSQLTVDGLTVTAYAGIYADRPFSGPNKDEILAADCSVSSTCDGYVSQSPEGLGVAGNDGFIFSDSPFIDGAVFNDLLTLSFGQTVDFTEVAFSYWDSNDSFDLFIDGVLVTPEERTGDTPYPLSGLTGTSISFGADSVFDQFKLASITVAPVPLPAAGLMLLGGLGGLAAVGRRKKKA</sequence>
<evidence type="ECO:0000256" key="1">
    <source>
        <dbReference type="SAM" id="Phobius"/>
    </source>
</evidence>